<name>A0A8J2LCE0_9HEXA</name>
<dbReference type="Proteomes" id="UP000708208">
    <property type="component" value="Unassembled WGS sequence"/>
</dbReference>
<feature type="region of interest" description="Disordered" evidence="1">
    <location>
        <begin position="1"/>
        <end position="42"/>
    </location>
</feature>
<gene>
    <name evidence="2" type="ORF">AFUS01_LOCUS39470</name>
</gene>
<feature type="non-terminal residue" evidence="2">
    <location>
        <position position="1"/>
    </location>
</feature>
<organism evidence="2 3">
    <name type="scientific">Allacma fusca</name>
    <dbReference type="NCBI Taxonomy" id="39272"/>
    <lineage>
        <taxon>Eukaryota</taxon>
        <taxon>Metazoa</taxon>
        <taxon>Ecdysozoa</taxon>
        <taxon>Arthropoda</taxon>
        <taxon>Hexapoda</taxon>
        <taxon>Collembola</taxon>
        <taxon>Symphypleona</taxon>
        <taxon>Sminthuridae</taxon>
        <taxon>Allacma</taxon>
    </lineage>
</organism>
<keyword evidence="3" id="KW-1185">Reference proteome</keyword>
<dbReference type="AlphaFoldDB" id="A0A8J2LCE0"/>
<reference evidence="2" key="1">
    <citation type="submission" date="2021-06" db="EMBL/GenBank/DDBJ databases">
        <authorList>
            <person name="Hodson N. C."/>
            <person name="Mongue J. A."/>
            <person name="Jaron S. K."/>
        </authorList>
    </citation>
    <scope>NUCLEOTIDE SEQUENCE</scope>
</reference>
<accession>A0A8J2LCE0</accession>
<evidence type="ECO:0000313" key="3">
    <source>
        <dbReference type="Proteomes" id="UP000708208"/>
    </source>
</evidence>
<comment type="caution">
    <text evidence="2">The sequence shown here is derived from an EMBL/GenBank/DDBJ whole genome shotgun (WGS) entry which is preliminary data.</text>
</comment>
<feature type="compositionally biased region" description="Polar residues" evidence="1">
    <location>
        <begin position="131"/>
        <end position="150"/>
    </location>
</feature>
<evidence type="ECO:0000256" key="1">
    <source>
        <dbReference type="SAM" id="MobiDB-lite"/>
    </source>
</evidence>
<feature type="region of interest" description="Disordered" evidence="1">
    <location>
        <begin position="121"/>
        <end position="150"/>
    </location>
</feature>
<proteinExistence type="predicted"/>
<protein>
    <submittedName>
        <fullName evidence="2">Uncharacterized protein</fullName>
    </submittedName>
</protein>
<sequence length="150" mass="15969">TLKSLPIPRSLPKNSRPRPRCSNKTANRRLPATVSPSFPFPRTPMAFPGTVQILSPRISSPKPPSPGETAKKYVLVPLQKDKRVPSLESINSLLKGQLPTNASIVSPENILPVDVIAIDTVPESASPEGDTGSTVHSHNPEPNSGASLIS</sequence>
<dbReference type="EMBL" id="CAJVCH010552288">
    <property type="protein sequence ID" value="CAG7829612.1"/>
    <property type="molecule type" value="Genomic_DNA"/>
</dbReference>
<evidence type="ECO:0000313" key="2">
    <source>
        <dbReference type="EMBL" id="CAG7829612.1"/>
    </source>
</evidence>